<dbReference type="OrthoDB" id="4062651at2759"/>
<proteinExistence type="predicted"/>
<dbReference type="InterPro" id="IPR000719">
    <property type="entry name" value="Prot_kinase_dom"/>
</dbReference>
<comment type="caution">
    <text evidence="3">The sequence shown here is derived from an EMBL/GenBank/DDBJ whole genome shotgun (WGS) entry which is preliminary data.</text>
</comment>
<feature type="compositionally biased region" description="Basic and acidic residues" evidence="1">
    <location>
        <begin position="44"/>
        <end position="61"/>
    </location>
</feature>
<dbReference type="Proteomes" id="UP000078237">
    <property type="component" value="Unassembled WGS sequence"/>
</dbReference>
<dbReference type="SUPFAM" id="SSF56112">
    <property type="entry name" value="Protein kinase-like (PK-like)"/>
    <property type="match status" value="1"/>
</dbReference>
<dbReference type="InterPro" id="IPR011009">
    <property type="entry name" value="Kinase-like_dom_sf"/>
</dbReference>
<keyword evidence="4" id="KW-1185">Reference proteome</keyword>
<feature type="region of interest" description="Disordered" evidence="1">
    <location>
        <begin position="1"/>
        <end position="69"/>
    </location>
</feature>
<dbReference type="GO" id="GO:0004674">
    <property type="term" value="F:protein serine/threonine kinase activity"/>
    <property type="evidence" value="ECO:0007669"/>
    <property type="project" value="TreeGrafter"/>
</dbReference>
<feature type="non-terminal residue" evidence="3">
    <location>
        <position position="1"/>
    </location>
</feature>
<protein>
    <recommendedName>
        <fullName evidence="2">Protein kinase domain-containing protein</fullName>
    </recommendedName>
</protein>
<accession>A0A175WDM3</accession>
<gene>
    <name evidence="3" type="ORF">MMYC01_202227</name>
</gene>
<evidence type="ECO:0000256" key="1">
    <source>
        <dbReference type="SAM" id="MobiDB-lite"/>
    </source>
</evidence>
<organism evidence="3 4">
    <name type="scientific">Madurella mycetomatis</name>
    <dbReference type="NCBI Taxonomy" id="100816"/>
    <lineage>
        <taxon>Eukaryota</taxon>
        <taxon>Fungi</taxon>
        <taxon>Dikarya</taxon>
        <taxon>Ascomycota</taxon>
        <taxon>Pezizomycotina</taxon>
        <taxon>Sordariomycetes</taxon>
        <taxon>Sordariomycetidae</taxon>
        <taxon>Sordariales</taxon>
        <taxon>Sordariales incertae sedis</taxon>
        <taxon>Madurella</taxon>
    </lineage>
</organism>
<reference evidence="3 4" key="1">
    <citation type="journal article" date="2016" name="Genome Announc.">
        <title>Genome Sequence of Madurella mycetomatis mm55, Isolated from a Human Mycetoma Case in Sudan.</title>
        <authorList>
            <person name="Smit S."/>
            <person name="Derks M.F."/>
            <person name="Bervoets S."/>
            <person name="Fahal A."/>
            <person name="van Leeuwen W."/>
            <person name="van Belkum A."/>
            <person name="van de Sande W.W."/>
        </authorList>
    </citation>
    <scope>NUCLEOTIDE SEQUENCE [LARGE SCALE GENOMIC DNA]</scope>
    <source>
        <strain evidence="4">mm55</strain>
    </source>
</reference>
<evidence type="ECO:0000259" key="2">
    <source>
        <dbReference type="PROSITE" id="PS50011"/>
    </source>
</evidence>
<dbReference type="STRING" id="100816.A0A175WDM3"/>
<dbReference type="PANTHER" id="PTHR24359">
    <property type="entry name" value="SERINE/THREONINE-PROTEIN KINASE SBK1"/>
    <property type="match status" value="1"/>
</dbReference>
<evidence type="ECO:0000313" key="4">
    <source>
        <dbReference type="Proteomes" id="UP000078237"/>
    </source>
</evidence>
<evidence type="ECO:0000313" key="3">
    <source>
        <dbReference type="EMBL" id="KXX81622.1"/>
    </source>
</evidence>
<dbReference type="VEuPathDB" id="FungiDB:MMYC01_202227"/>
<dbReference type="AlphaFoldDB" id="A0A175WDM3"/>
<name>A0A175WDM3_9PEZI</name>
<dbReference type="PROSITE" id="PS50011">
    <property type="entry name" value="PROTEIN_KINASE_DOM"/>
    <property type="match status" value="1"/>
</dbReference>
<dbReference type="GO" id="GO:0005524">
    <property type="term" value="F:ATP binding"/>
    <property type="evidence" value="ECO:0007669"/>
    <property type="project" value="InterPro"/>
</dbReference>
<feature type="domain" description="Protein kinase" evidence="2">
    <location>
        <begin position="263"/>
        <end position="516"/>
    </location>
</feature>
<dbReference type="Gene3D" id="1.10.510.10">
    <property type="entry name" value="Transferase(Phosphotransferase) domain 1"/>
    <property type="match status" value="1"/>
</dbReference>
<feature type="region of interest" description="Disordered" evidence="1">
    <location>
        <begin position="426"/>
        <end position="454"/>
    </location>
</feature>
<dbReference type="PANTHER" id="PTHR24359:SF37">
    <property type="entry name" value="PROTEIN KINASE DOMAIN-CONTAINING PROTEIN"/>
    <property type="match status" value="1"/>
</dbReference>
<sequence length="516" mass="58815">KQKPLDNGGGQREGGAILDSPQPLRAGDPNSDVIRGNILNSDVWRTKDEIPGERSPGDHNLDTVNGTISLEQPDMDSKKARKVLNEMLDKLRKGSLKRAFDEHSYYIPNDHFMKTMNQEAIEAILRCTVKVQDKAAKDYEQLVEDVYGQNKKPVRELRRILTILILMDRDKKLGTESRDFQLCVSRAPSDPIELFKSWKHKDIEEFETTQWETLAPNFLPERTKEEGWVQHHQFSKRQPLPFEIIPEPGQYQTVNSSAGKRQSRSSIDGMKGAHSIVWKVKVHPSHHKLSSYRLISTTDKDTFNNEVRVLKDLNQCNNPHLVKLILTMELLEEGKGSSFWLFFPLADGNLDQFWRNNLRFSDTERKAHARWLAQQFHGLAQALSNLHRLNPAELGKPENNKRYGIHGDIKPANLLWYGKWKGQEDHDAPRKSITSDGIIPPQSGGSDRPLEQPNTAASIWPRGVIQLADFGITSLHQTETRGGNAPRRLLKIMGYLEFGLRVLGMFVLARPRGVWG</sequence>
<dbReference type="EMBL" id="LCTW02000031">
    <property type="protein sequence ID" value="KXX81622.1"/>
    <property type="molecule type" value="Genomic_DNA"/>
</dbReference>